<accession>A0A8J3N5Z2</accession>
<dbReference type="EMBL" id="BNJK01000002">
    <property type="protein sequence ID" value="GHO99787.1"/>
    <property type="molecule type" value="Genomic_DNA"/>
</dbReference>
<dbReference type="Proteomes" id="UP000597444">
    <property type="component" value="Unassembled WGS sequence"/>
</dbReference>
<name>A0A8J3N5Z2_9CHLR</name>
<comment type="caution">
    <text evidence="1">The sequence shown here is derived from an EMBL/GenBank/DDBJ whole genome shotgun (WGS) entry which is preliminary data.</text>
</comment>
<sequence>MLVRNVERIIAYPTRDWSTYPFSRRPDLSRAENRILHQSRLLVVASAFGCLHYLPTHLHSHFDETTMSLSDVESVMDTYARAVQAGTAQQEGWSEWINIPSKIG</sequence>
<dbReference type="AlphaFoldDB" id="A0A8J3N5Z2"/>
<proteinExistence type="predicted"/>
<organism evidence="1 2">
    <name type="scientific">Reticulibacter mediterranei</name>
    <dbReference type="NCBI Taxonomy" id="2778369"/>
    <lineage>
        <taxon>Bacteria</taxon>
        <taxon>Bacillati</taxon>
        <taxon>Chloroflexota</taxon>
        <taxon>Ktedonobacteria</taxon>
        <taxon>Ktedonobacterales</taxon>
        <taxon>Reticulibacteraceae</taxon>
        <taxon>Reticulibacter</taxon>
    </lineage>
</organism>
<evidence type="ECO:0000313" key="2">
    <source>
        <dbReference type="Proteomes" id="UP000597444"/>
    </source>
</evidence>
<protein>
    <submittedName>
        <fullName evidence="1">Uncharacterized protein</fullName>
    </submittedName>
</protein>
<keyword evidence="2" id="KW-1185">Reference proteome</keyword>
<evidence type="ECO:0000313" key="1">
    <source>
        <dbReference type="EMBL" id="GHO99787.1"/>
    </source>
</evidence>
<reference evidence="1" key="1">
    <citation type="submission" date="2020-10" db="EMBL/GenBank/DDBJ databases">
        <title>Taxonomic study of unclassified bacteria belonging to the class Ktedonobacteria.</title>
        <authorList>
            <person name="Yabe S."/>
            <person name="Wang C.M."/>
            <person name="Zheng Y."/>
            <person name="Sakai Y."/>
            <person name="Cavaletti L."/>
            <person name="Monciardini P."/>
            <person name="Donadio S."/>
        </authorList>
    </citation>
    <scope>NUCLEOTIDE SEQUENCE</scope>
    <source>
        <strain evidence="1">ID150040</strain>
    </source>
</reference>
<gene>
    <name evidence="1" type="ORF">KSF_098350</name>
</gene>